<dbReference type="InterPro" id="IPR036188">
    <property type="entry name" value="FAD/NAD-bd_sf"/>
</dbReference>
<dbReference type="PANTHER" id="PTHR43422:SF3">
    <property type="entry name" value="THIAMINE THIAZOLE SYNTHASE"/>
    <property type="match status" value="1"/>
</dbReference>
<evidence type="ECO:0000313" key="3">
    <source>
        <dbReference type="Proteomes" id="UP000032545"/>
    </source>
</evidence>
<gene>
    <name evidence="2" type="ORF">FF36_03810</name>
</gene>
<dbReference type="Gene3D" id="3.30.9.100">
    <property type="match status" value="1"/>
</dbReference>
<dbReference type="AlphaFoldDB" id="A0A0D8BES7"/>
<dbReference type="InterPro" id="IPR013698">
    <property type="entry name" value="Squalene_epoxidase"/>
</dbReference>
<dbReference type="GO" id="GO:0050660">
    <property type="term" value="F:flavin adenine dinucleotide binding"/>
    <property type="evidence" value="ECO:0007669"/>
    <property type="project" value="InterPro"/>
</dbReference>
<reference evidence="2 3" key="2">
    <citation type="journal article" date="2016" name="Genome Announc.">
        <title>Permanent Draft Genome Sequences for Two Variants of Frankia sp. Strain CpI1, the First Frankia Strain Isolated from Root Nodules of Comptonia peregrina.</title>
        <authorList>
            <person name="Oshone R."/>
            <person name="Hurst S.G.IV."/>
            <person name="Abebe-Akele F."/>
            <person name="Simpson S."/>
            <person name="Morris K."/>
            <person name="Thomas W.K."/>
            <person name="Tisa L.S."/>
        </authorList>
    </citation>
    <scope>NUCLEOTIDE SEQUENCE [LARGE SCALE GENOMIC DNA]</scope>
    <source>
        <strain evidence="3">CpI1-S</strain>
    </source>
</reference>
<dbReference type="PATRIC" id="fig|1502723.3.peg.3280"/>
<name>A0A0D8BES7_9ACTN</name>
<evidence type="ECO:0000313" key="2">
    <source>
        <dbReference type="EMBL" id="KJE21907.1"/>
    </source>
</evidence>
<dbReference type="GO" id="GO:0016020">
    <property type="term" value="C:membrane"/>
    <property type="evidence" value="ECO:0007669"/>
    <property type="project" value="InterPro"/>
</dbReference>
<dbReference type="SUPFAM" id="SSF51905">
    <property type="entry name" value="FAD/NAD(P)-binding domain"/>
    <property type="match status" value="1"/>
</dbReference>
<dbReference type="Pfam" id="PF08491">
    <property type="entry name" value="SE"/>
    <property type="match status" value="1"/>
</dbReference>
<accession>A0A0D8BES7</accession>
<keyword evidence="3" id="KW-1185">Reference proteome</keyword>
<evidence type="ECO:0000259" key="1">
    <source>
        <dbReference type="Pfam" id="PF08491"/>
    </source>
</evidence>
<dbReference type="EMBL" id="JYFN01000030">
    <property type="protein sequence ID" value="KJE21907.1"/>
    <property type="molecule type" value="Genomic_DNA"/>
</dbReference>
<organism evidence="2 3">
    <name type="scientific">Frankia torreyi</name>
    <dbReference type="NCBI Taxonomy" id="1856"/>
    <lineage>
        <taxon>Bacteria</taxon>
        <taxon>Bacillati</taxon>
        <taxon>Actinomycetota</taxon>
        <taxon>Actinomycetes</taxon>
        <taxon>Frankiales</taxon>
        <taxon>Frankiaceae</taxon>
        <taxon>Frankia</taxon>
    </lineage>
</organism>
<dbReference type="GO" id="GO:0004506">
    <property type="term" value="F:squalene monooxygenase activity"/>
    <property type="evidence" value="ECO:0007669"/>
    <property type="project" value="InterPro"/>
</dbReference>
<reference evidence="3" key="1">
    <citation type="submission" date="2015-02" db="EMBL/GenBank/DDBJ databases">
        <title>Draft Genome of Frankia sp. CpI1-S.</title>
        <authorList>
            <person name="Oshone R.T."/>
            <person name="Ngom M."/>
            <person name="Ghodhbane-Gtari F."/>
            <person name="Gtari M."/>
            <person name="Morris K."/>
            <person name="Thomas K."/>
            <person name="Sen A."/>
            <person name="Tisa L.S."/>
        </authorList>
    </citation>
    <scope>NUCLEOTIDE SEQUENCE [LARGE SCALE GENOMIC DNA]</scope>
    <source>
        <strain evidence="3">CpI1-S</strain>
    </source>
</reference>
<feature type="domain" description="Squalene epoxidase" evidence="1">
    <location>
        <begin position="309"/>
        <end position="363"/>
    </location>
</feature>
<comment type="caution">
    <text evidence="2">The sequence shown here is derived from an EMBL/GenBank/DDBJ whole genome shotgun (WGS) entry which is preliminary data.</text>
</comment>
<dbReference type="OrthoDB" id="9790035at2"/>
<proteinExistence type="predicted"/>
<sequence>MTSDRPASTPRSGHAVVLGAGVAGLLAARVLSESFGRVSVLDRDDLPGSADGESAALGARRGVPQAGHLHALMDRGREILEELHPGLVAQLVAAGAPTSEALVGGRWYLQGRRVGPVSTGLTSVLASRPLLERELRRRTAALPGVRLLPRTAVIGLVGDGVGAGGAVTGVRIRAGGGDGASTVLAADLVIDASGRNSRCLDWLAAVGHPAPSTSRVTVDLGYASRVYERRPEHLGGDLSVIISTTPGLRGGGAAAIEGDRWIVTLAGLLGEHPPTDDDGFAAFARRLPVGDISDLIRAATPLTDAVPYRFRESVRRHFEAVRRPPDGIVVLGDALCSFNPLYAQGMTVAAQQALVLRDCLREGEGLGGLPGRFYRAVGPVLDVAWDMATSSDLRYPAVVGRRTLRGRVTGSYAARAQRRAHRDPAVARTLMRVVHLAEPPTALLRPALAARVLAPGAPRAIAPASLTIRDRLAVPHHEQS</sequence>
<dbReference type="PANTHER" id="PTHR43422">
    <property type="entry name" value="THIAMINE THIAZOLE SYNTHASE"/>
    <property type="match status" value="1"/>
</dbReference>
<dbReference type="Proteomes" id="UP000032545">
    <property type="component" value="Unassembled WGS sequence"/>
</dbReference>
<dbReference type="RefSeq" id="WP_044886375.1">
    <property type="nucleotide sequence ID" value="NZ_JYFN01000030.1"/>
</dbReference>
<protein>
    <submittedName>
        <fullName evidence="2">Flavin-dependent dehydrogenase</fullName>
    </submittedName>
</protein>
<dbReference type="Gene3D" id="3.50.50.60">
    <property type="entry name" value="FAD/NAD(P)-binding domain"/>
    <property type="match status" value="1"/>
</dbReference>